<keyword evidence="3" id="KW-1185">Reference proteome</keyword>
<dbReference type="EMBL" id="BHYM01000035">
    <property type="protein sequence ID" value="GCE40136.1"/>
    <property type="molecule type" value="Genomic_DNA"/>
</dbReference>
<gene>
    <name evidence="2" type="ORF">Rhow_003779</name>
</gene>
<reference evidence="2 3" key="1">
    <citation type="submission" date="2018-11" db="EMBL/GenBank/DDBJ databases">
        <title>Microbial catabolism of amino acid.</title>
        <authorList>
            <person name="Hibi M."/>
            <person name="Ogawa J."/>
        </authorList>
    </citation>
    <scope>NUCLEOTIDE SEQUENCE [LARGE SCALE GENOMIC DNA]</scope>
    <source>
        <strain evidence="2 3">C31-06</strain>
    </source>
</reference>
<comment type="caution">
    <text evidence="2">The sequence shown here is derived from an EMBL/GenBank/DDBJ whole genome shotgun (WGS) entry which is preliminary data.</text>
</comment>
<feature type="compositionally biased region" description="Low complexity" evidence="1">
    <location>
        <begin position="49"/>
        <end position="60"/>
    </location>
</feature>
<name>A0A402C955_RHOWR</name>
<dbReference type="AlphaFoldDB" id="A0A402C955"/>
<evidence type="ECO:0000313" key="2">
    <source>
        <dbReference type="EMBL" id="GCE40136.1"/>
    </source>
</evidence>
<feature type="compositionally biased region" description="Polar residues" evidence="1">
    <location>
        <begin position="10"/>
        <end position="20"/>
    </location>
</feature>
<organism evidence="2 3">
    <name type="scientific">Rhodococcus wratislaviensis</name>
    <name type="common">Tsukamurella wratislaviensis</name>
    <dbReference type="NCBI Taxonomy" id="44752"/>
    <lineage>
        <taxon>Bacteria</taxon>
        <taxon>Bacillati</taxon>
        <taxon>Actinomycetota</taxon>
        <taxon>Actinomycetes</taxon>
        <taxon>Mycobacteriales</taxon>
        <taxon>Nocardiaceae</taxon>
        <taxon>Rhodococcus</taxon>
    </lineage>
</organism>
<protein>
    <submittedName>
        <fullName evidence="2">Uncharacterized protein</fullName>
    </submittedName>
</protein>
<evidence type="ECO:0000256" key="1">
    <source>
        <dbReference type="SAM" id="MobiDB-lite"/>
    </source>
</evidence>
<dbReference type="Proteomes" id="UP000287519">
    <property type="component" value="Unassembled WGS sequence"/>
</dbReference>
<accession>A0A402C955</accession>
<feature type="region of interest" description="Disordered" evidence="1">
    <location>
        <begin position="1"/>
        <end position="68"/>
    </location>
</feature>
<sequence>MFGGRRNQRPETPTTPQASPTLPLDGEGESGGAVHQSIVTERLGERQCSADTSADTAVATPSPPTCAS</sequence>
<proteinExistence type="predicted"/>
<evidence type="ECO:0000313" key="3">
    <source>
        <dbReference type="Proteomes" id="UP000287519"/>
    </source>
</evidence>